<dbReference type="Pfam" id="PF22629">
    <property type="entry name" value="ACT_AHAS_ss"/>
    <property type="match status" value="1"/>
</dbReference>
<dbReference type="NCBIfam" id="NF008864">
    <property type="entry name" value="PRK11895.1"/>
    <property type="match status" value="1"/>
</dbReference>
<evidence type="ECO:0000256" key="3">
    <source>
        <dbReference type="ARBA" id="ARBA00006341"/>
    </source>
</evidence>
<keyword evidence="5 8" id="KW-0028">Amino-acid biosynthesis</keyword>
<comment type="function">
    <text evidence="8">Catalyzes the conversion of 2 pyruvate molecules into acetolactate in the first common step of the biosynthetic pathway of the branched-amino acids such as leucine, isoleucine, and valine.</text>
</comment>
<dbReference type="InterPro" id="IPR027271">
    <property type="entry name" value="Acetolactate_synth/TF_NikR_C"/>
</dbReference>
<protein>
    <recommendedName>
        <fullName evidence="8">Acetolactate synthase small subunit</fullName>
        <shortName evidence="8">AHAS</shortName>
        <shortName evidence="8">ALS</shortName>
        <ecNumber evidence="8">2.2.1.6</ecNumber>
    </recommendedName>
    <alternativeName>
        <fullName evidence="8">Acetohydroxy-acid synthase small subunit</fullName>
    </alternativeName>
</protein>
<keyword evidence="11" id="KW-1185">Reference proteome</keyword>
<dbReference type="PANTHER" id="PTHR30239">
    <property type="entry name" value="ACETOLACTATE SYNTHASE SMALL SUBUNIT"/>
    <property type="match status" value="1"/>
</dbReference>
<organism evidence="10 11">
    <name type="scientific">Petrocella atlantisensis</name>
    <dbReference type="NCBI Taxonomy" id="2173034"/>
    <lineage>
        <taxon>Bacteria</taxon>
        <taxon>Bacillati</taxon>
        <taxon>Bacillota</taxon>
        <taxon>Clostridia</taxon>
        <taxon>Lachnospirales</taxon>
        <taxon>Vallitaleaceae</taxon>
        <taxon>Petrocella</taxon>
    </lineage>
</organism>
<feature type="domain" description="ACT" evidence="9">
    <location>
        <begin position="5"/>
        <end position="79"/>
    </location>
</feature>
<dbReference type="FunFam" id="3.30.70.1150:FF:000001">
    <property type="entry name" value="Acetolactate synthase small subunit"/>
    <property type="match status" value="1"/>
</dbReference>
<dbReference type="FunFam" id="3.30.70.260:FF:000001">
    <property type="entry name" value="Acetolactate synthase, small subunit"/>
    <property type="match status" value="1"/>
</dbReference>
<evidence type="ECO:0000256" key="2">
    <source>
        <dbReference type="ARBA" id="ARBA00005025"/>
    </source>
</evidence>
<comment type="similarity">
    <text evidence="3 8">Belongs to the acetolactate synthase small subunit family.</text>
</comment>
<dbReference type="NCBIfam" id="TIGR00119">
    <property type="entry name" value="acolac_sm"/>
    <property type="match status" value="1"/>
</dbReference>
<dbReference type="CDD" id="cd04878">
    <property type="entry name" value="ACT_AHAS"/>
    <property type="match status" value="1"/>
</dbReference>
<dbReference type="UniPathway" id="UPA00047">
    <property type="reaction ID" value="UER00055"/>
</dbReference>
<dbReference type="AlphaFoldDB" id="A0A3P7NU18"/>
<dbReference type="PANTHER" id="PTHR30239:SF0">
    <property type="entry name" value="ACETOLACTATE SYNTHASE SMALL SUBUNIT 1, CHLOROPLASTIC"/>
    <property type="match status" value="1"/>
</dbReference>
<dbReference type="Pfam" id="PF10369">
    <property type="entry name" value="ALS_ss_C"/>
    <property type="match status" value="1"/>
</dbReference>
<evidence type="ECO:0000313" key="10">
    <source>
        <dbReference type="EMBL" id="VDN46365.1"/>
    </source>
</evidence>
<evidence type="ECO:0000256" key="4">
    <source>
        <dbReference type="ARBA" id="ARBA00011744"/>
    </source>
</evidence>
<dbReference type="InterPro" id="IPR054480">
    <property type="entry name" value="AHAS_small-like_ACT"/>
</dbReference>
<dbReference type="SUPFAM" id="SSF55021">
    <property type="entry name" value="ACT-like"/>
    <property type="match status" value="2"/>
</dbReference>
<dbReference type="KEGG" id="cbar:PATL70BA_0509"/>
<accession>A0A3P7NU18</accession>
<name>A0A3P7NU18_9FIRM</name>
<comment type="subunit">
    <text evidence="4 8">Dimer of large and small chains.</text>
</comment>
<dbReference type="InterPro" id="IPR004789">
    <property type="entry name" value="Acetalactate_synth_ssu"/>
</dbReference>
<dbReference type="EMBL" id="LR130778">
    <property type="protein sequence ID" value="VDN46365.1"/>
    <property type="molecule type" value="Genomic_DNA"/>
</dbReference>
<dbReference type="GO" id="GO:0005829">
    <property type="term" value="C:cytosol"/>
    <property type="evidence" value="ECO:0007669"/>
    <property type="project" value="TreeGrafter"/>
</dbReference>
<evidence type="ECO:0000256" key="6">
    <source>
        <dbReference type="ARBA" id="ARBA00023304"/>
    </source>
</evidence>
<dbReference type="PROSITE" id="PS51671">
    <property type="entry name" value="ACT"/>
    <property type="match status" value="1"/>
</dbReference>
<dbReference type="UniPathway" id="UPA00049">
    <property type="reaction ID" value="UER00059"/>
</dbReference>
<dbReference type="InterPro" id="IPR019455">
    <property type="entry name" value="Acetolactate_synth_ssu_C"/>
</dbReference>
<evidence type="ECO:0000256" key="5">
    <source>
        <dbReference type="ARBA" id="ARBA00022605"/>
    </source>
</evidence>
<dbReference type="InterPro" id="IPR039557">
    <property type="entry name" value="AHAS_ACT"/>
</dbReference>
<evidence type="ECO:0000256" key="1">
    <source>
        <dbReference type="ARBA" id="ARBA00004974"/>
    </source>
</evidence>
<dbReference type="GO" id="GO:0009099">
    <property type="term" value="P:L-valine biosynthetic process"/>
    <property type="evidence" value="ECO:0007669"/>
    <property type="project" value="UniProtKB-UniRule"/>
</dbReference>
<dbReference type="EC" id="2.2.1.6" evidence="8"/>
<evidence type="ECO:0000256" key="8">
    <source>
        <dbReference type="RuleBase" id="RU368092"/>
    </source>
</evidence>
<comment type="pathway">
    <text evidence="1 8">Amino-acid biosynthesis; L-isoleucine biosynthesis; L-isoleucine from 2-oxobutanoate: step 1/4.</text>
</comment>
<keyword evidence="8 10" id="KW-0808">Transferase</keyword>
<evidence type="ECO:0000256" key="7">
    <source>
        <dbReference type="ARBA" id="ARBA00048670"/>
    </source>
</evidence>
<evidence type="ECO:0000259" key="9">
    <source>
        <dbReference type="PROSITE" id="PS51671"/>
    </source>
</evidence>
<keyword evidence="6 8" id="KW-0100">Branched-chain amino acid biosynthesis</keyword>
<dbReference type="OrthoDB" id="9787365at2"/>
<comment type="pathway">
    <text evidence="2 8">Amino-acid biosynthesis; L-valine biosynthesis; L-valine from pyruvate: step 1/4.</text>
</comment>
<dbReference type="Proteomes" id="UP000279029">
    <property type="component" value="Chromosome"/>
</dbReference>
<dbReference type="RefSeq" id="WP_125135892.1">
    <property type="nucleotide sequence ID" value="NZ_LR130778.1"/>
</dbReference>
<dbReference type="GO" id="GO:0003984">
    <property type="term" value="F:acetolactate synthase activity"/>
    <property type="evidence" value="ECO:0007669"/>
    <property type="project" value="UniProtKB-UniRule"/>
</dbReference>
<reference evidence="10 11" key="1">
    <citation type="submission" date="2018-09" db="EMBL/GenBank/DDBJ databases">
        <authorList>
            <person name="Postec A."/>
        </authorList>
    </citation>
    <scope>NUCLEOTIDE SEQUENCE [LARGE SCALE GENOMIC DNA]</scope>
    <source>
        <strain evidence="10">70B-A</strain>
    </source>
</reference>
<comment type="catalytic activity">
    <reaction evidence="7 8">
        <text>2 pyruvate + H(+) = (2S)-2-acetolactate + CO2</text>
        <dbReference type="Rhea" id="RHEA:25249"/>
        <dbReference type="ChEBI" id="CHEBI:15361"/>
        <dbReference type="ChEBI" id="CHEBI:15378"/>
        <dbReference type="ChEBI" id="CHEBI:16526"/>
        <dbReference type="ChEBI" id="CHEBI:58476"/>
        <dbReference type="EC" id="2.2.1.6"/>
    </reaction>
</comment>
<dbReference type="InterPro" id="IPR045865">
    <property type="entry name" value="ACT-like_dom_sf"/>
</dbReference>
<dbReference type="GO" id="GO:1990610">
    <property type="term" value="F:acetolactate synthase regulator activity"/>
    <property type="evidence" value="ECO:0007669"/>
    <property type="project" value="UniProtKB-UniRule"/>
</dbReference>
<sequence>MSRHVLSVLVSNHSGVLSRVAGLFSRRGFNIDSLSVGETEHPEISRMTLVAHGDDLIIDQITKQLDKLHDVLYIKELNAEFSVYKELALVKVKAESKTRIEIIGIIDMFEGEIIDAATEAITVEITGDTSEINTFINLLEPYGIKELTRTGLIALQKGNHEIKDDIK</sequence>
<evidence type="ECO:0000313" key="11">
    <source>
        <dbReference type="Proteomes" id="UP000279029"/>
    </source>
</evidence>
<dbReference type="InterPro" id="IPR002912">
    <property type="entry name" value="ACT_dom"/>
</dbReference>
<dbReference type="GO" id="GO:0009097">
    <property type="term" value="P:isoleucine biosynthetic process"/>
    <property type="evidence" value="ECO:0007669"/>
    <property type="project" value="UniProtKB-UniRule"/>
</dbReference>
<proteinExistence type="inferred from homology"/>
<gene>
    <name evidence="10" type="primary">ilvH</name>
    <name evidence="10" type="ORF">PATL70BA_0509</name>
</gene>
<dbReference type="Gene3D" id="3.30.70.1150">
    <property type="entry name" value="ACT-like. Chain A, domain 2"/>
    <property type="match status" value="1"/>
</dbReference>
<dbReference type="Gene3D" id="3.30.70.260">
    <property type="match status" value="1"/>
</dbReference>